<evidence type="ECO:0000256" key="3">
    <source>
        <dbReference type="ARBA" id="ARBA00023015"/>
    </source>
</evidence>
<evidence type="ECO:0000259" key="6">
    <source>
        <dbReference type="PROSITE" id="PS51094"/>
    </source>
</evidence>
<evidence type="ECO:0000256" key="4">
    <source>
        <dbReference type="ARBA" id="ARBA00023159"/>
    </source>
</evidence>
<dbReference type="Pfam" id="PF05043">
    <property type="entry name" value="Mga"/>
    <property type="match status" value="1"/>
</dbReference>
<sequence>MTTNEWKIIRKGGIIGTERSDGTQKESESMIQDLTQKQIQLLNCLMHQENAIGADELAKRLGISARTVMRYLSVLAEELETFGVCISQKRGQGYVLEGDRAALKPLLTQKEYRQKDGDKRIHEMILEIIDQDEITIEKLSEAMFLSPSTLNKMTPDVKEFLGRYNLTLSGKPHYGLSITGGETEIRTLLGDIGLDYCNARLVNTGIYNISEEELNRVDRLVFDRIQEYGLIVADMDLNNLIARIVVALSRSRKGRHVTGMSLTAPVTGHNYQMILSIMETLGQELDIEITEEECLYVMVYSGFIGYDLNVADAEGCREMRRFVDDFLDEISRLTGINYDRDEKVMNVLSLHLKALMQRARAGNYSPNPIIAQIKNRYPLEMNYAILMAQRFEERFGVSINEDEIGYLTVYLGVYEPQAGERVKAVILCNYGIGTSQMILEKIQSEIQNILICGVYPVRYLDLALDRKPDVILSAVPVENYGGDVPVIVSHDLLSEKAIAGIQEQLWQKIYIEKELMRYFDPDCFGHIDAADRFQAIEKLGGLLVEKKGIGREVVDAIGKRERISSTEVGNLVAVPHVLTQGTFSSCIAIGILNHPIQWGNERVQMVFLACFNQSRDQYARIFRTLYKVVHSDELVRRLIQAENFQEFQTIMCRREL</sequence>
<gene>
    <name evidence="9" type="ORF">CLOSTASPAR_00231</name>
</gene>
<dbReference type="Pfam" id="PF00874">
    <property type="entry name" value="PRD"/>
    <property type="match status" value="1"/>
</dbReference>
<protein>
    <submittedName>
        <fullName evidence="9">PRD domain protein</fullName>
    </submittedName>
</protein>
<dbReference type="PROSITE" id="PS51099">
    <property type="entry name" value="PTS_EIIB_TYPE_2"/>
    <property type="match status" value="1"/>
</dbReference>
<dbReference type="InterPro" id="IPR013011">
    <property type="entry name" value="PTS_EIIB_2"/>
</dbReference>
<dbReference type="InterPro" id="IPR013196">
    <property type="entry name" value="HTH_11"/>
</dbReference>
<dbReference type="Gene3D" id="1.10.10.10">
    <property type="entry name" value="Winged helix-like DNA-binding domain superfamily/Winged helix DNA-binding domain"/>
    <property type="match status" value="1"/>
</dbReference>
<dbReference type="InterPro" id="IPR002178">
    <property type="entry name" value="PTS_EIIA_type-2_dom"/>
</dbReference>
<dbReference type="Pfam" id="PF08279">
    <property type="entry name" value="HTH_11"/>
    <property type="match status" value="1"/>
</dbReference>
<keyword evidence="1" id="KW-0808">Transferase</keyword>
<feature type="domain" description="PTS EIIB type-2" evidence="7">
    <location>
        <begin position="422"/>
        <end position="513"/>
    </location>
</feature>
<dbReference type="EMBL" id="ACCJ01000015">
    <property type="protein sequence ID" value="EEG57649.1"/>
    <property type="molecule type" value="Genomic_DNA"/>
</dbReference>
<dbReference type="GO" id="GO:0009401">
    <property type="term" value="P:phosphoenolpyruvate-dependent sugar phosphotransferase system"/>
    <property type="evidence" value="ECO:0007669"/>
    <property type="project" value="InterPro"/>
</dbReference>
<dbReference type="InterPro" id="IPR016152">
    <property type="entry name" value="PTrfase/Anion_transptr"/>
</dbReference>
<evidence type="ECO:0000256" key="2">
    <source>
        <dbReference type="ARBA" id="ARBA00022737"/>
    </source>
</evidence>
<dbReference type="InterPro" id="IPR007737">
    <property type="entry name" value="Mga_HTH"/>
</dbReference>
<keyword evidence="10" id="KW-1185">Reference proteome</keyword>
<evidence type="ECO:0000313" key="9">
    <source>
        <dbReference type="EMBL" id="EEG57649.1"/>
    </source>
</evidence>
<comment type="caution">
    <text evidence="9">The sequence shown here is derived from an EMBL/GenBank/DDBJ whole genome shotgun (WGS) entry which is preliminary data.</text>
</comment>
<dbReference type="AlphaFoldDB" id="C0CTD3"/>
<name>C0CTD3_9FIRM</name>
<dbReference type="InterPro" id="IPR036095">
    <property type="entry name" value="PTS_EIIB-like_sf"/>
</dbReference>
<reference evidence="9 10" key="1">
    <citation type="submission" date="2009-02" db="EMBL/GenBank/DDBJ databases">
        <title>Draft genome sequence of Clostridium asparagiforme (DSM 15981).</title>
        <authorList>
            <person name="Sudarsanam P."/>
            <person name="Ley R."/>
            <person name="Guruge J."/>
            <person name="Turnbaugh P.J."/>
            <person name="Mahowald M."/>
            <person name="Liep D."/>
            <person name="Gordon J."/>
        </authorList>
    </citation>
    <scope>NUCLEOTIDE SEQUENCE [LARGE SCALE GENOMIC DNA]</scope>
    <source>
        <strain evidence="9 10">DSM 15981</strain>
    </source>
</reference>
<dbReference type="SUPFAM" id="SSF55804">
    <property type="entry name" value="Phoshotransferase/anion transport protein"/>
    <property type="match status" value="1"/>
</dbReference>
<dbReference type="SUPFAM" id="SSF46785">
    <property type="entry name" value="Winged helix' DNA-binding domain"/>
    <property type="match status" value="1"/>
</dbReference>
<dbReference type="InterPro" id="IPR036390">
    <property type="entry name" value="WH_DNA-bd_sf"/>
</dbReference>
<dbReference type="InterPro" id="IPR036634">
    <property type="entry name" value="PRD_sf"/>
</dbReference>
<dbReference type="Pfam" id="PF00359">
    <property type="entry name" value="PTS_EIIA_2"/>
    <property type="match status" value="1"/>
</dbReference>
<dbReference type="Gene3D" id="3.40.50.2300">
    <property type="match status" value="1"/>
</dbReference>
<dbReference type="SUPFAM" id="SSF52794">
    <property type="entry name" value="PTS system IIB component-like"/>
    <property type="match status" value="1"/>
</dbReference>
<dbReference type="PROSITE" id="PS51094">
    <property type="entry name" value="PTS_EIIA_TYPE_2"/>
    <property type="match status" value="1"/>
</dbReference>
<dbReference type="InterPro" id="IPR050661">
    <property type="entry name" value="BglG_antiterminators"/>
</dbReference>
<accession>C0CTD3</accession>
<evidence type="ECO:0000256" key="5">
    <source>
        <dbReference type="ARBA" id="ARBA00023163"/>
    </source>
</evidence>
<dbReference type="GO" id="GO:0006355">
    <property type="term" value="P:regulation of DNA-templated transcription"/>
    <property type="evidence" value="ECO:0007669"/>
    <property type="project" value="InterPro"/>
</dbReference>
<dbReference type="Proteomes" id="UP000004756">
    <property type="component" value="Unassembled WGS sequence"/>
</dbReference>
<dbReference type="PANTHER" id="PTHR30185:SF13">
    <property type="entry name" value="LICABCH OPERON REGULATOR-RELATED"/>
    <property type="match status" value="1"/>
</dbReference>
<dbReference type="HOGENOM" id="CLU_013442_3_1_9"/>
<evidence type="ECO:0000313" key="10">
    <source>
        <dbReference type="Proteomes" id="UP000004756"/>
    </source>
</evidence>
<dbReference type="PANTHER" id="PTHR30185">
    <property type="entry name" value="CRYPTIC BETA-GLUCOSIDE BGL OPERON ANTITERMINATOR"/>
    <property type="match status" value="1"/>
</dbReference>
<dbReference type="GO" id="GO:0008982">
    <property type="term" value="F:protein-N(PI)-phosphohistidine-sugar phosphotransferase activity"/>
    <property type="evidence" value="ECO:0007669"/>
    <property type="project" value="InterPro"/>
</dbReference>
<evidence type="ECO:0000259" key="8">
    <source>
        <dbReference type="PROSITE" id="PS51372"/>
    </source>
</evidence>
<evidence type="ECO:0000256" key="1">
    <source>
        <dbReference type="ARBA" id="ARBA00022679"/>
    </source>
</evidence>
<dbReference type="CDD" id="cd05568">
    <property type="entry name" value="PTS_IIB_bgl_like"/>
    <property type="match status" value="1"/>
</dbReference>
<feature type="domain" description="PTS EIIA type-2" evidence="6">
    <location>
        <begin position="516"/>
        <end position="654"/>
    </location>
</feature>
<dbReference type="Gene3D" id="1.10.1790.10">
    <property type="entry name" value="PRD domain"/>
    <property type="match status" value="1"/>
</dbReference>
<feature type="domain" description="PRD" evidence="8">
    <location>
        <begin position="314"/>
        <end position="421"/>
    </location>
</feature>
<keyword evidence="2" id="KW-0677">Repeat</keyword>
<evidence type="ECO:0000259" key="7">
    <source>
        <dbReference type="PROSITE" id="PS51099"/>
    </source>
</evidence>
<dbReference type="PROSITE" id="PS51372">
    <property type="entry name" value="PRD_2"/>
    <property type="match status" value="1"/>
</dbReference>
<dbReference type="InterPro" id="IPR036388">
    <property type="entry name" value="WH-like_DNA-bd_sf"/>
</dbReference>
<dbReference type="SUPFAM" id="SSF63520">
    <property type="entry name" value="PTS-regulatory domain, PRD"/>
    <property type="match status" value="2"/>
</dbReference>
<proteinExistence type="predicted"/>
<keyword evidence="5" id="KW-0804">Transcription</keyword>
<keyword evidence="3" id="KW-0805">Transcription regulation</keyword>
<keyword evidence="4" id="KW-0010">Activator</keyword>
<dbReference type="InterPro" id="IPR011608">
    <property type="entry name" value="PRD"/>
</dbReference>
<organism evidence="9 10">
    <name type="scientific">[Clostridium] asparagiforme DSM 15981</name>
    <dbReference type="NCBI Taxonomy" id="518636"/>
    <lineage>
        <taxon>Bacteria</taxon>
        <taxon>Bacillati</taxon>
        <taxon>Bacillota</taxon>
        <taxon>Clostridia</taxon>
        <taxon>Lachnospirales</taxon>
        <taxon>Lachnospiraceae</taxon>
        <taxon>Enterocloster</taxon>
    </lineage>
</organism>
<dbReference type="Gene3D" id="3.40.930.10">
    <property type="entry name" value="Mannitol-specific EII, Chain A"/>
    <property type="match status" value="1"/>
</dbReference>